<sequence>MENIIKKIIENKLLLKLEEGKLKVYTKDNGSISAELLNEIRSHKTELENYLLSQEKNSIDNELKLNIPRLEEQENYELSSSQRRLWILNHFEKGAVAYNIPSHFELDQNYDIDNFKKAIDALIERHEILRTVFRKNEKEEIRQWVLSGSEINFKVDYVDVSENPEGLAIAKSSIEADEFQPFDLENGPLFRVAIYKISEEKCILYFNIHHIIGDAWSMEILFRDTFAFYDAFRQGTNPDLPELRIHYKDYAAWQQEQIRNGAFEKHKTFWKEKFAGELPLLDLPSEKTRPKTKTYNGYKLGSYVSAETTKKLESYCKKNGGSLYIGLLAVWNALLQKYTHQKDIVIGAPIAGRDHIDLDDQVGFYINTLPLRNAIDPSQSFDALFNQVKSNTLESFNFQQYPFDLLTEDLNLLRNPSRSAIFDVIIGFPETQANAEDFVADADKVERIFDLGMIVSKVDLAIIFSKVGHHLFFDINFNTDVYERGMIEKLIVHFKQFAAQIVEKPNEKIENIEYLTAAERSDLLRLYTPAPFEESSATILDLFQLQVAKNPEKAAYVFGSY</sequence>
<dbReference type="RefSeq" id="WP_246020718.1">
    <property type="nucleotide sequence ID" value="NZ_SRLH01000003.1"/>
</dbReference>
<evidence type="ECO:0000313" key="3">
    <source>
        <dbReference type="Proteomes" id="UP000297407"/>
    </source>
</evidence>
<dbReference type="Proteomes" id="UP000297407">
    <property type="component" value="Unassembled WGS sequence"/>
</dbReference>
<dbReference type="GO" id="GO:0005737">
    <property type="term" value="C:cytoplasm"/>
    <property type="evidence" value="ECO:0007669"/>
    <property type="project" value="TreeGrafter"/>
</dbReference>
<dbReference type="EMBL" id="SRLH01000003">
    <property type="protein sequence ID" value="TGD58754.1"/>
    <property type="molecule type" value="Genomic_DNA"/>
</dbReference>
<dbReference type="PANTHER" id="PTHR45527">
    <property type="entry name" value="NONRIBOSOMAL PEPTIDE SYNTHETASE"/>
    <property type="match status" value="1"/>
</dbReference>
<dbReference type="PANTHER" id="PTHR45527:SF1">
    <property type="entry name" value="FATTY ACID SYNTHASE"/>
    <property type="match status" value="1"/>
</dbReference>
<dbReference type="GO" id="GO:0003824">
    <property type="term" value="F:catalytic activity"/>
    <property type="evidence" value="ECO:0007669"/>
    <property type="project" value="InterPro"/>
</dbReference>
<accession>A0A4Z0L8J5</accession>
<dbReference type="Gene3D" id="3.30.559.10">
    <property type="entry name" value="Chloramphenicol acetyltransferase-like domain"/>
    <property type="match status" value="1"/>
</dbReference>
<dbReference type="GO" id="GO:0031177">
    <property type="term" value="F:phosphopantetheine binding"/>
    <property type="evidence" value="ECO:0007669"/>
    <property type="project" value="TreeGrafter"/>
</dbReference>
<name>A0A4Z0L8J5_9FLAO</name>
<dbReference type="GO" id="GO:0044550">
    <property type="term" value="P:secondary metabolite biosynthetic process"/>
    <property type="evidence" value="ECO:0007669"/>
    <property type="project" value="TreeGrafter"/>
</dbReference>
<feature type="domain" description="Condensation" evidence="1">
    <location>
        <begin position="73"/>
        <end position="524"/>
    </location>
</feature>
<evidence type="ECO:0000313" key="2">
    <source>
        <dbReference type="EMBL" id="TGD58754.1"/>
    </source>
</evidence>
<evidence type="ECO:0000259" key="1">
    <source>
        <dbReference type="Pfam" id="PF00668"/>
    </source>
</evidence>
<dbReference type="AlphaFoldDB" id="A0A4Z0L8J5"/>
<dbReference type="InterPro" id="IPR001242">
    <property type="entry name" value="Condensation_dom"/>
</dbReference>
<dbReference type="GO" id="GO:0043041">
    <property type="term" value="P:amino acid activation for nonribosomal peptide biosynthetic process"/>
    <property type="evidence" value="ECO:0007669"/>
    <property type="project" value="TreeGrafter"/>
</dbReference>
<gene>
    <name evidence="2" type="ORF">E4635_07510</name>
</gene>
<comment type="caution">
    <text evidence="2">The sequence shown here is derived from an EMBL/GenBank/DDBJ whole genome shotgun (WGS) entry which is preliminary data.</text>
</comment>
<dbReference type="InterPro" id="IPR023213">
    <property type="entry name" value="CAT-like_dom_sf"/>
</dbReference>
<protein>
    <recommendedName>
        <fullName evidence="1">Condensation domain-containing protein</fullName>
    </recommendedName>
</protein>
<dbReference type="CDD" id="cd19531">
    <property type="entry name" value="LCL_NRPS-like"/>
    <property type="match status" value="1"/>
</dbReference>
<organism evidence="2 3">
    <name type="scientific">Flavobacterium humi</name>
    <dbReference type="NCBI Taxonomy" id="2562683"/>
    <lineage>
        <taxon>Bacteria</taxon>
        <taxon>Pseudomonadati</taxon>
        <taxon>Bacteroidota</taxon>
        <taxon>Flavobacteriia</taxon>
        <taxon>Flavobacteriales</taxon>
        <taxon>Flavobacteriaceae</taxon>
        <taxon>Flavobacterium</taxon>
    </lineage>
</organism>
<dbReference type="Gene3D" id="3.30.559.30">
    <property type="entry name" value="Nonribosomal peptide synthetase, condensation domain"/>
    <property type="match status" value="1"/>
</dbReference>
<dbReference type="Pfam" id="PF00668">
    <property type="entry name" value="Condensation"/>
    <property type="match status" value="1"/>
</dbReference>
<proteinExistence type="predicted"/>
<feature type="non-terminal residue" evidence="2">
    <location>
        <position position="561"/>
    </location>
</feature>
<dbReference type="SUPFAM" id="SSF52777">
    <property type="entry name" value="CoA-dependent acyltransferases"/>
    <property type="match status" value="2"/>
</dbReference>
<reference evidence="2 3" key="1">
    <citation type="submission" date="2019-04" db="EMBL/GenBank/DDBJ databases">
        <title>Flavobacterium sp. strain DS2-A Genome sequencing and assembly.</title>
        <authorList>
            <person name="Kim I."/>
        </authorList>
    </citation>
    <scope>NUCLEOTIDE SEQUENCE [LARGE SCALE GENOMIC DNA]</scope>
    <source>
        <strain evidence="2 3">DS2-A</strain>
    </source>
</reference>
<keyword evidence="3" id="KW-1185">Reference proteome</keyword>